<reference evidence="17" key="1">
    <citation type="submission" date="2023-04" db="EMBL/GenBank/DDBJ databases">
        <title>Phytophthora fragariaefolia NBRC 109709.</title>
        <authorList>
            <person name="Ichikawa N."/>
            <person name="Sato H."/>
            <person name="Tonouchi N."/>
        </authorList>
    </citation>
    <scope>NUCLEOTIDE SEQUENCE</scope>
    <source>
        <strain evidence="17">NBRC 109709</strain>
    </source>
</reference>
<dbReference type="GO" id="GO:0005524">
    <property type="term" value="F:ATP binding"/>
    <property type="evidence" value="ECO:0007669"/>
    <property type="project" value="UniProtKB-KW"/>
</dbReference>
<evidence type="ECO:0000256" key="11">
    <source>
        <dbReference type="ARBA" id="ARBA00022908"/>
    </source>
</evidence>
<dbReference type="GO" id="GO:0003964">
    <property type="term" value="F:RNA-directed DNA polymerase activity"/>
    <property type="evidence" value="ECO:0007669"/>
    <property type="project" value="UniProtKB-KW"/>
</dbReference>
<dbReference type="GO" id="GO:0003676">
    <property type="term" value="F:nucleic acid binding"/>
    <property type="evidence" value="ECO:0007669"/>
    <property type="project" value="InterPro"/>
</dbReference>
<keyword evidence="10" id="KW-0460">Magnesium</keyword>
<evidence type="ECO:0000256" key="14">
    <source>
        <dbReference type="ARBA" id="ARBA00023113"/>
    </source>
</evidence>
<dbReference type="InterPro" id="IPR012337">
    <property type="entry name" value="RNaseH-like_sf"/>
</dbReference>
<evidence type="ECO:0000256" key="6">
    <source>
        <dbReference type="ARBA" id="ARBA00022741"/>
    </source>
</evidence>
<evidence type="ECO:0000256" key="4">
    <source>
        <dbReference type="ARBA" id="ARBA00022722"/>
    </source>
</evidence>
<keyword evidence="3" id="KW-0645">Protease</keyword>
<evidence type="ECO:0000256" key="2">
    <source>
        <dbReference type="ARBA" id="ARBA00022612"/>
    </source>
</evidence>
<evidence type="ECO:0000256" key="9">
    <source>
        <dbReference type="ARBA" id="ARBA00022840"/>
    </source>
</evidence>
<dbReference type="InterPro" id="IPR039537">
    <property type="entry name" value="Retrotran_Ty1/copia-like"/>
</dbReference>
<dbReference type="GO" id="GO:0008233">
    <property type="term" value="F:peptidase activity"/>
    <property type="evidence" value="ECO:0007669"/>
    <property type="project" value="UniProtKB-KW"/>
</dbReference>
<keyword evidence="18" id="KW-1185">Reference proteome</keyword>
<keyword evidence="13" id="KW-0808">Transferase</keyword>
<accession>A0A9W7DBS0</accession>
<sequence length="303" mass="33512">MMVIGKPGDIDTVIEELRQKFVIRFTSDSQRKDAASGKRQEQSERPGVAIQAVGWQTVVPGQLHTAGYRQRGTLSRTPCWIVHEGEFLLCEAGIAILGGDLDVAMGTVGLKLMDGTSVTLSDVLYIPEVDGSIISVAKLAEKDVVAHFSKGNCDFRYSDATIMEAKRCGNVYKLKRVGHAATTSRKGPWTIVHARLSHIPYKRYEQILTMVDGVPIMEMRQVAKCAGCCMCKMREDNFPSNPKNTVKSAGVLDLIHSDAMGPMQTKTPGGCTYTFTFIDDFSRYITVGLMKKKTQVVEKFKMF</sequence>
<keyword evidence="5" id="KW-0479">Metal-binding</keyword>
<dbReference type="PANTHER" id="PTHR42648">
    <property type="entry name" value="TRANSPOSASE, PUTATIVE-RELATED"/>
    <property type="match status" value="1"/>
</dbReference>
<evidence type="ECO:0000256" key="1">
    <source>
        <dbReference type="ARBA" id="ARBA00002180"/>
    </source>
</evidence>
<evidence type="ECO:0000256" key="5">
    <source>
        <dbReference type="ARBA" id="ARBA00022723"/>
    </source>
</evidence>
<keyword evidence="15" id="KW-0233">DNA recombination</keyword>
<evidence type="ECO:0000256" key="10">
    <source>
        <dbReference type="ARBA" id="ARBA00022842"/>
    </source>
</evidence>
<proteinExistence type="predicted"/>
<evidence type="ECO:0000256" key="3">
    <source>
        <dbReference type="ARBA" id="ARBA00022670"/>
    </source>
</evidence>
<dbReference type="GO" id="GO:0006310">
    <property type="term" value="P:DNA recombination"/>
    <property type="evidence" value="ECO:0007669"/>
    <property type="project" value="UniProtKB-KW"/>
</dbReference>
<dbReference type="OrthoDB" id="116155at2759"/>
<protein>
    <submittedName>
        <fullName evidence="17">Unnamed protein product</fullName>
    </submittedName>
</protein>
<dbReference type="GO" id="GO:0015074">
    <property type="term" value="P:DNA integration"/>
    <property type="evidence" value="ECO:0007669"/>
    <property type="project" value="UniProtKB-KW"/>
</dbReference>
<comment type="caution">
    <text evidence="17">The sequence shown here is derived from an EMBL/GenBank/DDBJ whole genome shotgun (WGS) entry which is preliminary data.</text>
</comment>
<dbReference type="PANTHER" id="PTHR42648:SF11">
    <property type="entry name" value="TRANSPOSON TY4-P GAG-POL POLYPROTEIN"/>
    <property type="match status" value="1"/>
</dbReference>
<keyword evidence="13" id="KW-0548">Nucleotidyltransferase</keyword>
<keyword evidence="12" id="KW-0695">RNA-directed DNA polymerase</keyword>
<dbReference type="InterPro" id="IPR054722">
    <property type="entry name" value="PolX-like_BBD"/>
</dbReference>
<organism evidence="17 18">
    <name type="scientific">Phytophthora fragariaefolia</name>
    <dbReference type="NCBI Taxonomy" id="1490495"/>
    <lineage>
        <taxon>Eukaryota</taxon>
        <taxon>Sar</taxon>
        <taxon>Stramenopiles</taxon>
        <taxon>Oomycota</taxon>
        <taxon>Peronosporomycetes</taxon>
        <taxon>Peronosporales</taxon>
        <taxon>Peronosporaceae</taxon>
        <taxon>Phytophthora</taxon>
    </lineage>
</organism>
<evidence type="ECO:0000259" key="16">
    <source>
        <dbReference type="Pfam" id="PF22936"/>
    </source>
</evidence>
<keyword evidence="9" id="KW-0067">ATP-binding</keyword>
<evidence type="ECO:0000256" key="13">
    <source>
        <dbReference type="ARBA" id="ARBA00022932"/>
    </source>
</evidence>
<evidence type="ECO:0000256" key="15">
    <source>
        <dbReference type="ARBA" id="ARBA00023172"/>
    </source>
</evidence>
<keyword evidence="2" id="KW-1188">Viral release from host cell</keyword>
<dbReference type="GO" id="GO:0003887">
    <property type="term" value="F:DNA-directed DNA polymerase activity"/>
    <property type="evidence" value="ECO:0007669"/>
    <property type="project" value="UniProtKB-KW"/>
</dbReference>
<keyword evidence="7" id="KW-0255">Endonuclease</keyword>
<keyword evidence="6" id="KW-0547">Nucleotide-binding</keyword>
<keyword evidence="4" id="KW-0540">Nuclease</keyword>
<dbReference type="Pfam" id="PF22936">
    <property type="entry name" value="Pol_BBD"/>
    <property type="match status" value="1"/>
</dbReference>
<dbReference type="GO" id="GO:0004519">
    <property type="term" value="F:endonuclease activity"/>
    <property type="evidence" value="ECO:0007669"/>
    <property type="project" value="UniProtKB-KW"/>
</dbReference>
<keyword evidence="13" id="KW-0239">DNA-directed DNA polymerase</keyword>
<dbReference type="Gene3D" id="3.30.420.10">
    <property type="entry name" value="Ribonuclease H-like superfamily/Ribonuclease H"/>
    <property type="match status" value="1"/>
</dbReference>
<dbReference type="GO" id="GO:0006508">
    <property type="term" value="P:proteolysis"/>
    <property type="evidence" value="ECO:0007669"/>
    <property type="project" value="UniProtKB-KW"/>
</dbReference>
<keyword evidence="14" id="KW-0917">Virion maturation</keyword>
<dbReference type="InterPro" id="IPR036397">
    <property type="entry name" value="RNaseH_sf"/>
</dbReference>
<evidence type="ECO:0000313" key="18">
    <source>
        <dbReference type="Proteomes" id="UP001165121"/>
    </source>
</evidence>
<evidence type="ECO:0000256" key="8">
    <source>
        <dbReference type="ARBA" id="ARBA00022801"/>
    </source>
</evidence>
<evidence type="ECO:0000313" key="17">
    <source>
        <dbReference type="EMBL" id="GMF63931.1"/>
    </source>
</evidence>
<keyword evidence="11" id="KW-0229">DNA integration</keyword>
<dbReference type="GO" id="GO:0046872">
    <property type="term" value="F:metal ion binding"/>
    <property type="evidence" value="ECO:0007669"/>
    <property type="project" value="UniProtKB-KW"/>
</dbReference>
<feature type="domain" description="Retrovirus-related Pol polyprotein from transposon TNT 1-94-like beta-barrel" evidence="16">
    <location>
        <begin position="104"/>
        <end position="143"/>
    </location>
</feature>
<name>A0A9W7DBS0_9STRA</name>
<dbReference type="AlphaFoldDB" id="A0A9W7DBS0"/>
<keyword evidence="8" id="KW-0378">Hydrolase</keyword>
<evidence type="ECO:0000256" key="12">
    <source>
        <dbReference type="ARBA" id="ARBA00022918"/>
    </source>
</evidence>
<dbReference type="EMBL" id="BSXT01007551">
    <property type="protein sequence ID" value="GMF63931.1"/>
    <property type="molecule type" value="Genomic_DNA"/>
</dbReference>
<gene>
    <name evidence="17" type="ORF">Pfra01_002790300</name>
</gene>
<comment type="function">
    <text evidence="1">The aspartyl protease (PR) mediates the proteolytic cleavages of the Gag and Gag-Pol polyproteins after assembly of the VLP.</text>
</comment>
<dbReference type="SUPFAM" id="SSF53098">
    <property type="entry name" value="Ribonuclease H-like"/>
    <property type="match status" value="1"/>
</dbReference>
<dbReference type="Proteomes" id="UP001165121">
    <property type="component" value="Unassembled WGS sequence"/>
</dbReference>
<evidence type="ECO:0000256" key="7">
    <source>
        <dbReference type="ARBA" id="ARBA00022759"/>
    </source>
</evidence>